<feature type="region of interest" description="Disordered" evidence="1">
    <location>
        <begin position="1921"/>
        <end position="1961"/>
    </location>
</feature>
<proteinExistence type="predicted"/>
<dbReference type="GO" id="GO:0006406">
    <property type="term" value="P:mRNA export from nucleus"/>
    <property type="evidence" value="ECO:0007669"/>
    <property type="project" value="TreeGrafter"/>
</dbReference>
<feature type="compositionally biased region" description="Polar residues" evidence="1">
    <location>
        <begin position="234"/>
        <end position="250"/>
    </location>
</feature>
<feature type="compositionally biased region" description="Low complexity" evidence="1">
    <location>
        <begin position="408"/>
        <end position="434"/>
    </location>
</feature>
<sequence>MNPNGGQANGFASAFGNQTSFFGMGNSGANINSSNNHSTFAFNSNNNSNPNPNPNNNFNAANAFNSNPNVAGAFGNNSNSSHAPGAFHGNNAGGGQGQFSTFDTPNNNNMNSMNSRGRGRGRGNAPAYRGGRGGANRGGPNMTYVAPGLSTSTYQQNQQQKQQQYQNQQHFGQQAGSAFVNDPSSSTPGDTGSAFPGPGSNRGRGGGHARGRGRGGASGGVPGQFRSLQWRPDQGTQSTVPDMSIQDTRTGNNNNGGFGQMQSAFNSSGPATSGAPAGMSQHGVSFSAFGNQNQGAIGFNQQLQQGQPSQQVQSAFGMQNQNIGMSQHGGPAFSGVAQSGHNQWNSSSGFPIGALASNNGGAPVSVFNSSTSAPIPTPFAGATQPSSAFAGSSISSSSPLSNNKQQDSLSVFAVPSNSSSSQSLSTLRSTTLSVPKNDRSTGSGSGSAFAPKAKSPLAETNSSRLGPADATSRLARFNAVPIGNQFDELKEKRVKERANAIKRGDIPDPDKPQRLEDAIAFIGTCPDMCPEYERHQREYQQNVEKFEKIPGTESIDHSRAVKSYPRSAAGADQPLPSDVRPPAVLLSTLDYLINEIVNQGDLEDSHGFVRDRTRSIRQDFTLQNSRGIEAVQAHEIIARYHILCLHEMCENKGFSEQQEMEQLRKVLMSLQEFYDDLRTEGVSCPNEAEFRAYNILCHLREADVIRQAQLLPRHVFQDPYIQVAVEIHALTRRNNNVRQRAVIQSEASPNFFSRFFKMVAGPATTYLMACLLETNFVEIRKGALKALNKSYLDQHGGFPIKDLMHILGFDDIEECLSTCEEYDLELTNHGQPAVVFGRKDPTTRRRIFKEGTVPMQHRRNQRLVEVKRQNYTTAQIIYGEAPGPHQGPKAVNNWGPMSNMPSTNRMATIKGSQGPAAGGAASPFGIPAAAPTVSAALSKPPAAGVAAAASTFPSSASMSGLPASSPFHSALSSASNFSHTPSSTTFSLPPSSGGLSVGITAPNNRLSASSSLNPTAQVFKPVGSTDFSFNASQAGAAAMGIATAGAVARAASSSASAPSQPPAFSFKAPEQPRAAPFTFTSPGQPTSSGPTATPSPFSFSASAGLSVPAKSPVALSTSSISQPSAPPFTAPPPISPVAPPKSDATRIVTKRGRIFPRSLVDSFINEFLVAESNRMIRATAAQMVQEVKVERSVRRARERAELVQRESLQVMSELTNHVIASFVAEIQSELEREELLQRWVITQWKEYTRQCRQRAQELRRRTEHFISNVRAMGSRAGLGDGDPMTLRIRDYKAYQHQQRIHGAHIAKRTNGEAALRDLEGIKSMVETVTEKRRRLLSVGQEGSPDLALVAGLKKLVEPKRELWAPLPVLKIVESHYHQSANQFQQRQQDIQETTAKGRALVKRRWRLFVHTPNFKDKSTKWLLTKLGIDMGRQNKAEQQSGTMVAVHQGSVADENAMDVVVHGSEDQSVMKLLGLSKHTIMETAAFVFEFSRIPFGDFEATDEAIRQYWTAERDRLVQFLACFPKVKQPLVCIMWTDTPEVWERISPHMVEYLDLDKMVAAPKGPLRGYRFLNLNMKTMKLNPYIIGALEWLATETRDYIEEPSVLLKSLLDKYRPIFDWSLSLISLAEAPLYSQFDEDDEEEANAWLSKVRQRKYRMANGETVRAGTQVPLQQPRNLFVEATESGFNLAVKLFNLELESLAQTIAAKGVGETREGAEQEGKVKDAIARFIRQAELPEMKRGAVQDRINFGMDARSAFCDFVDVYIATLSGPAKELQNLEAKATMRKEIWEMMTSSKEDRVPIEPIFKRICSQTLTWIQAGIVDTDRFKVRLQKWEMQRHELLQKQSQYRQQHQYEDMDEVTFAPVLIHDEVDVEGNVFDYERTAEVEVQEWERVVQQQVRDREERATVVDSERRSSVLYTPSISRLGDSRKRRAPENSRNTLKKTRIQQRPDAVTPSDADDNLFLAPVSLVSNGTCPNRHPHTSSATAPVNTTTHPPLPVSAPTLRFSLQPQSHTLSTLSSVTPKSVSSIASPTPVDRLARLRGLIKDVKATTLHQQQQQQQHQKH</sequence>
<feature type="compositionally biased region" description="Low complexity" evidence="1">
    <location>
        <begin position="386"/>
        <end position="401"/>
    </location>
</feature>
<feature type="compositionally biased region" description="Low complexity" evidence="1">
    <location>
        <begin position="155"/>
        <end position="174"/>
    </location>
</feature>
<feature type="compositionally biased region" description="Polar residues" evidence="1">
    <location>
        <begin position="1984"/>
        <end position="1996"/>
    </location>
</feature>
<feature type="compositionally biased region" description="Pro residues" evidence="1">
    <location>
        <begin position="1124"/>
        <end position="1139"/>
    </location>
</feature>
<dbReference type="Pfam" id="PF03399">
    <property type="entry name" value="SAC3_GANP"/>
    <property type="match status" value="1"/>
</dbReference>
<dbReference type="Gene3D" id="1.25.40.990">
    <property type="match status" value="1"/>
</dbReference>
<dbReference type="OrthoDB" id="264795at2759"/>
<feature type="compositionally biased region" description="Polar residues" evidence="1">
    <location>
        <begin position="260"/>
        <end position="271"/>
    </location>
</feature>
<dbReference type="GO" id="GO:0070390">
    <property type="term" value="C:transcription export complex 2"/>
    <property type="evidence" value="ECO:0007669"/>
    <property type="project" value="TreeGrafter"/>
</dbReference>
<feature type="region of interest" description="Disordered" evidence="1">
    <location>
        <begin position="899"/>
        <end position="919"/>
    </location>
</feature>
<feature type="region of interest" description="Disordered" evidence="1">
    <location>
        <begin position="550"/>
        <end position="576"/>
    </location>
</feature>
<organism evidence="3 4">
    <name type="scientific">Mortierella polycephala</name>
    <dbReference type="NCBI Taxonomy" id="41804"/>
    <lineage>
        <taxon>Eukaryota</taxon>
        <taxon>Fungi</taxon>
        <taxon>Fungi incertae sedis</taxon>
        <taxon>Mucoromycota</taxon>
        <taxon>Mortierellomycotina</taxon>
        <taxon>Mortierellomycetes</taxon>
        <taxon>Mortierellales</taxon>
        <taxon>Mortierellaceae</taxon>
        <taxon>Mortierella</taxon>
    </lineage>
</organism>
<feature type="region of interest" description="Disordered" evidence="1">
    <location>
        <begin position="1976"/>
        <end position="2003"/>
    </location>
</feature>
<dbReference type="InterPro" id="IPR005062">
    <property type="entry name" value="SAC3/GANP/THP3_conserved"/>
</dbReference>
<protein>
    <recommendedName>
        <fullName evidence="2">SAC3/GANP/THP3 conserved domain-containing protein</fullName>
    </recommendedName>
</protein>
<dbReference type="GO" id="GO:0005737">
    <property type="term" value="C:cytoplasm"/>
    <property type="evidence" value="ECO:0007669"/>
    <property type="project" value="TreeGrafter"/>
</dbReference>
<feature type="region of interest" description="Disordered" evidence="1">
    <location>
        <begin position="40"/>
        <end position="278"/>
    </location>
</feature>
<feature type="compositionally biased region" description="Low complexity" evidence="1">
    <location>
        <begin position="105"/>
        <end position="116"/>
    </location>
</feature>
<feature type="compositionally biased region" description="Low complexity" evidence="1">
    <location>
        <begin position="1076"/>
        <end position="1095"/>
    </location>
</feature>
<name>A0A9P6PX77_9FUNG</name>
<accession>A0A9P6PX77</accession>
<dbReference type="PANTHER" id="PTHR12436">
    <property type="entry name" value="80 KDA MCM3-ASSOCIATED PROTEIN"/>
    <property type="match status" value="1"/>
</dbReference>
<evidence type="ECO:0000313" key="4">
    <source>
        <dbReference type="Proteomes" id="UP000726737"/>
    </source>
</evidence>
<feature type="domain" description="SAC3/GANP/THP3 conserved" evidence="2">
    <location>
        <begin position="528"/>
        <end position="827"/>
    </location>
</feature>
<feature type="region of interest" description="Disordered" evidence="1">
    <location>
        <begin position="1073"/>
        <end position="1095"/>
    </location>
</feature>
<keyword evidence="4" id="KW-1185">Reference proteome</keyword>
<feature type="region of interest" description="Disordered" evidence="1">
    <location>
        <begin position="1116"/>
        <end position="1143"/>
    </location>
</feature>
<feature type="region of interest" description="Disordered" evidence="1">
    <location>
        <begin position="970"/>
        <end position="991"/>
    </location>
</feature>
<evidence type="ECO:0000259" key="2">
    <source>
        <dbReference type="Pfam" id="PF03399"/>
    </source>
</evidence>
<gene>
    <name evidence="3" type="ORF">BG011_004844</name>
</gene>
<feature type="compositionally biased region" description="Basic and acidic residues" evidence="1">
    <location>
        <begin position="550"/>
        <end position="559"/>
    </location>
</feature>
<dbReference type="EMBL" id="JAAAJA010000324">
    <property type="protein sequence ID" value="KAG0255949.1"/>
    <property type="molecule type" value="Genomic_DNA"/>
</dbReference>
<feature type="region of interest" description="Disordered" evidence="1">
    <location>
        <begin position="377"/>
        <end position="467"/>
    </location>
</feature>
<dbReference type="InterPro" id="IPR045107">
    <property type="entry name" value="SAC3/GANP/THP3"/>
</dbReference>
<dbReference type="PANTHER" id="PTHR12436:SF3">
    <property type="entry name" value="GERMINAL-CENTER ASSOCIATED NUCLEAR PROTEIN"/>
    <property type="match status" value="1"/>
</dbReference>
<evidence type="ECO:0000313" key="3">
    <source>
        <dbReference type="EMBL" id="KAG0255949.1"/>
    </source>
</evidence>
<comment type="caution">
    <text evidence="3">The sequence shown here is derived from an EMBL/GenBank/DDBJ whole genome shotgun (WGS) entry which is preliminary data.</text>
</comment>
<evidence type="ECO:0000256" key="1">
    <source>
        <dbReference type="SAM" id="MobiDB-lite"/>
    </source>
</evidence>
<dbReference type="Proteomes" id="UP000726737">
    <property type="component" value="Unassembled WGS sequence"/>
</dbReference>
<reference evidence="3" key="1">
    <citation type="journal article" date="2020" name="Fungal Divers.">
        <title>Resolving the Mortierellaceae phylogeny through synthesis of multi-gene phylogenetics and phylogenomics.</title>
        <authorList>
            <person name="Vandepol N."/>
            <person name="Liber J."/>
            <person name="Desiro A."/>
            <person name="Na H."/>
            <person name="Kennedy M."/>
            <person name="Barry K."/>
            <person name="Grigoriev I.V."/>
            <person name="Miller A.N."/>
            <person name="O'Donnell K."/>
            <person name="Stajich J.E."/>
            <person name="Bonito G."/>
        </authorList>
    </citation>
    <scope>NUCLEOTIDE SEQUENCE</scope>
    <source>
        <strain evidence="3">KOD948</strain>
    </source>
</reference>
<feature type="compositionally biased region" description="Low complexity" evidence="1">
    <location>
        <begin position="40"/>
        <end position="69"/>
    </location>
</feature>